<keyword evidence="4" id="KW-1185">Reference proteome</keyword>
<evidence type="ECO:0000313" key="3">
    <source>
        <dbReference type="EMBL" id="MBP2189292.1"/>
    </source>
</evidence>
<dbReference type="Proteomes" id="UP001519325">
    <property type="component" value="Unassembled WGS sequence"/>
</dbReference>
<sequence>MWEGWEEEQRARRRRWLEQDTEYYEPPYEPGHQDDRDPRQTDWAGATIVFVLLLVAAIVLLVLVVTADFGERSETTVPRTPGPCAPFCTGG</sequence>
<proteinExistence type="predicted"/>
<name>A0ABS4QC77_9NOCA</name>
<organism evidence="3 4">
    <name type="scientific">Nocardia goodfellowii</name>
    <dbReference type="NCBI Taxonomy" id="882446"/>
    <lineage>
        <taxon>Bacteria</taxon>
        <taxon>Bacillati</taxon>
        <taxon>Actinomycetota</taxon>
        <taxon>Actinomycetes</taxon>
        <taxon>Mycobacteriales</taxon>
        <taxon>Nocardiaceae</taxon>
        <taxon>Nocardia</taxon>
    </lineage>
</organism>
<comment type="caution">
    <text evidence="3">The sequence shown here is derived from an EMBL/GenBank/DDBJ whole genome shotgun (WGS) entry which is preliminary data.</text>
</comment>
<evidence type="ECO:0000256" key="2">
    <source>
        <dbReference type="SAM" id="Phobius"/>
    </source>
</evidence>
<accession>A0ABS4QC77</accession>
<keyword evidence="2" id="KW-1133">Transmembrane helix</keyword>
<dbReference type="EMBL" id="JAGGMR010000001">
    <property type="protein sequence ID" value="MBP2189292.1"/>
    <property type="molecule type" value="Genomic_DNA"/>
</dbReference>
<keyword evidence="2" id="KW-0812">Transmembrane</keyword>
<keyword evidence="2" id="KW-0472">Membrane</keyword>
<reference evidence="3 4" key="1">
    <citation type="submission" date="2021-03" db="EMBL/GenBank/DDBJ databases">
        <title>Sequencing the genomes of 1000 actinobacteria strains.</title>
        <authorList>
            <person name="Klenk H.-P."/>
        </authorList>
    </citation>
    <scope>NUCLEOTIDE SEQUENCE [LARGE SCALE GENOMIC DNA]</scope>
    <source>
        <strain evidence="3 4">DSM 45516</strain>
    </source>
</reference>
<evidence type="ECO:0000256" key="1">
    <source>
        <dbReference type="SAM" id="MobiDB-lite"/>
    </source>
</evidence>
<gene>
    <name evidence="3" type="ORF">BJ987_002193</name>
</gene>
<protein>
    <submittedName>
        <fullName evidence="3">Uncharacterized protein</fullName>
    </submittedName>
</protein>
<feature type="transmembrane region" description="Helical" evidence="2">
    <location>
        <begin position="43"/>
        <end position="65"/>
    </location>
</feature>
<feature type="region of interest" description="Disordered" evidence="1">
    <location>
        <begin position="72"/>
        <end position="91"/>
    </location>
</feature>
<evidence type="ECO:0000313" key="4">
    <source>
        <dbReference type="Proteomes" id="UP001519325"/>
    </source>
</evidence>
<dbReference type="RefSeq" id="WP_209887763.1">
    <property type="nucleotide sequence ID" value="NZ_JAGGMR010000001.1"/>
</dbReference>